<proteinExistence type="inferred from homology"/>
<dbReference type="SUPFAM" id="SSF53448">
    <property type="entry name" value="Nucleotide-diphospho-sugar transferases"/>
    <property type="match status" value="1"/>
</dbReference>
<dbReference type="AlphaFoldDB" id="A0ABD3SS22"/>
<gene>
    <name evidence="5" type="ORF">ACHAXA_006711</name>
</gene>
<evidence type="ECO:0000259" key="4">
    <source>
        <dbReference type="Pfam" id="PF00535"/>
    </source>
</evidence>
<accession>A0ABD3SS22</accession>
<name>A0ABD3SS22_9STRA</name>
<evidence type="ECO:0000313" key="5">
    <source>
        <dbReference type="EMBL" id="KAL3827156.1"/>
    </source>
</evidence>
<comment type="similarity">
    <text evidence="1">Belongs to the glycosyltransferase 2 family.</text>
</comment>
<feature type="domain" description="Glycosyltransferase 2-like" evidence="4">
    <location>
        <begin position="475"/>
        <end position="603"/>
    </location>
</feature>
<evidence type="ECO:0000256" key="2">
    <source>
        <dbReference type="ARBA" id="ARBA00022676"/>
    </source>
</evidence>
<reference evidence="5 6" key="1">
    <citation type="submission" date="2024-10" db="EMBL/GenBank/DDBJ databases">
        <title>Updated reference genomes for cyclostephanoid diatoms.</title>
        <authorList>
            <person name="Roberts W.R."/>
            <person name="Alverson A.J."/>
        </authorList>
    </citation>
    <scope>NUCLEOTIDE SEQUENCE [LARGE SCALE GENOMIC DNA]</scope>
    <source>
        <strain evidence="5 6">AJA228-03</strain>
    </source>
</reference>
<evidence type="ECO:0000256" key="1">
    <source>
        <dbReference type="ARBA" id="ARBA00006739"/>
    </source>
</evidence>
<protein>
    <recommendedName>
        <fullName evidence="4">Glycosyltransferase 2-like domain-containing protein</fullName>
    </recommendedName>
</protein>
<dbReference type="InterPro" id="IPR029044">
    <property type="entry name" value="Nucleotide-diphossugar_trans"/>
</dbReference>
<evidence type="ECO:0000256" key="3">
    <source>
        <dbReference type="ARBA" id="ARBA00022679"/>
    </source>
</evidence>
<keyword evidence="2" id="KW-0328">Glycosyltransferase</keyword>
<evidence type="ECO:0000313" key="6">
    <source>
        <dbReference type="Proteomes" id="UP001530377"/>
    </source>
</evidence>
<dbReference type="EMBL" id="JALLPB020000007">
    <property type="protein sequence ID" value="KAL3827156.1"/>
    <property type="molecule type" value="Genomic_DNA"/>
</dbReference>
<dbReference type="InterPro" id="IPR001173">
    <property type="entry name" value="Glyco_trans_2-like"/>
</dbReference>
<dbReference type="Proteomes" id="UP001530377">
    <property type="component" value="Unassembled WGS sequence"/>
</dbReference>
<sequence length="823" mass="93195">MILKNPGGAIQEWASSGGIDEVVHLARNHNLICDGWISLLPFLPVSELKEVKRRAKTWNVEIKFVATSRDVEDTVNSELHHWVLHDLERRAGLSSDERKELDTNLRARAYLHRQRILCLSGLVTLLPLAGNIYETWPNYLRSVSMISAENWCNALARVGVCNSNPSLPVEGILLTMRLVGNAANEKVEKLLSCMEEDKLCKYLLVLGIDEDELDTDAACVLIKQLQSRAELKQQMQSFHIVTNPSQPLGHPFAVCKAWDSMAVKAWSNGADWVLLLGDDIEIDCPFHYRAFYRCFLDISHRLGVPFGFGCPFWNDCSFPGFPSFPCIGRVHHDIFQALIPKHRQESFVNQDFDPYIHTLYAKLKASPCVKAASLKNSIGGNMNPRYDKVPAQGWQDFVLDDFRNYIRPCVPKGTPENVLLDVIVPSFRVQVDYLQSICSLKVPKKVTTNFIVIIDNKEALLRVASDLSDCRNDISVSEAEGILEHYLAKAGNTIRVRCNKFNLGASASRNRGLDESAAEYVLNLDDDLVPDDDLLEQYGRKLMEIDETVVGLVGLVRFPRSPDIPLRHAAVLMSNLTYMFEIAERSEMHNPAWGVTANILFRRTNVRFDLIYAKTGGGEDVDYALRVTEASGGGTLLSVPQARVVHPFWPGSIFTLASHFYNWSIGDGALFKRFPQHCYWSFPNLPETILLTLLARMLVGIGLWDYLQFIIHSFVADFLVDLIFGDYKHRISVVHGIGKDQATTKRSHFFYLVAHVLANLYVVGLECGRLRGHIGRLDIRYGVFRRFDWHIGRLDGAPSNFRKREAQKFCLFVAFFIHLVRKL</sequence>
<dbReference type="Gene3D" id="3.90.550.10">
    <property type="entry name" value="Spore Coat Polysaccharide Biosynthesis Protein SpsA, Chain A"/>
    <property type="match status" value="1"/>
</dbReference>
<keyword evidence="6" id="KW-1185">Reference proteome</keyword>
<dbReference type="PANTHER" id="PTHR43179">
    <property type="entry name" value="RHAMNOSYLTRANSFERASE WBBL"/>
    <property type="match status" value="1"/>
</dbReference>
<comment type="caution">
    <text evidence="5">The sequence shown here is derived from an EMBL/GenBank/DDBJ whole genome shotgun (WGS) entry which is preliminary data.</text>
</comment>
<dbReference type="PANTHER" id="PTHR43179:SF12">
    <property type="entry name" value="GALACTOFURANOSYLTRANSFERASE GLFT2"/>
    <property type="match status" value="1"/>
</dbReference>
<dbReference type="GO" id="GO:0016757">
    <property type="term" value="F:glycosyltransferase activity"/>
    <property type="evidence" value="ECO:0007669"/>
    <property type="project" value="UniProtKB-KW"/>
</dbReference>
<organism evidence="5 6">
    <name type="scientific">Cyclostephanos tholiformis</name>
    <dbReference type="NCBI Taxonomy" id="382380"/>
    <lineage>
        <taxon>Eukaryota</taxon>
        <taxon>Sar</taxon>
        <taxon>Stramenopiles</taxon>
        <taxon>Ochrophyta</taxon>
        <taxon>Bacillariophyta</taxon>
        <taxon>Coscinodiscophyceae</taxon>
        <taxon>Thalassiosirophycidae</taxon>
        <taxon>Stephanodiscales</taxon>
        <taxon>Stephanodiscaceae</taxon>
        <taxon>Cyclostephanos</taxon>
    </lineage>
</organism>
<dbReference type="Pfam" id="PF00535">
    <property type="entry name" value="Glycos_transf_2"/>
    <property type="match status" value="1"/>
</dbReference>
<keyword evidence="3" id="KW-0808">Transferase</keyword>